<evidence type="ECO:0000256" key="7">
    <source>
        <dbReference type="SAM" id="SignalP"/>
    </source>
</evidence>
<evidence type="ECO:0000313" key="10">
    <source>
        <dbReference type="Proteomes" id="UP000198623"/>
    </source>
</evidence>
<dbReference type="EMBL" id="FOOU01000001">
    <property type="protein sequence ID" value="SFF79260.1"/>
    <property type="molecule type" value="Genomic_DNA"/>
</dbReference>
<evidence type="ECO:0000259" key="8">
    <source>
        <dbReference type="PROSITE" id="PS51007"/>
    </source>
</evidence>
<keyword evidence="1" id="KW-0813">Transport</keyword>
<evidence type="ECO:0000256" key="5">
    <source>
        <dbReference type="ARBA" id="ARBA00023004"/>
    </source>
</evidence>
<sequence>MKAKLLSSLVVCGALAAPLSVQAEEGGMTEAGRQIFNHNCTACHSLEPSKNTFGPSLIGVVGRQAASMPRFSYSDAMKASGLTWTEDNLRKWISDNEALVPGTRMRHVSITDQAQQDYLISFLRSLK</sequence>
<proteinExistence type="predicted"/>
<reference evidence="10" key="1">
    <citation type="submission" date="2016-10" db="EMBL/GenBank/DDBJ databases">
        <authorList>
            <person name="Varghese N."/>
            <person name="Submissions S."/>
        </authorList>
    </citation>
    <scope>NUCLEOTIDE SEQUENCE [LARGE SCALE GENOMIC DNA]</scope>
    <source>
        <strain evidence="10">CGMCC 1.10971</strain>
    </source>
</reference>
<dbReference type="OrthoDB" id="9805828at2"/>
<protein>
    <submittedName>
        <fullName evidence="9">Cytochrome c</fullName>
    </submittedName>
</protein>
<dbReference type="GO" id="GO:0009055">
    <property type="term" value="F:electron transfer activity"/>
    <property type="evidence" value="ECO:0007669"/>
    <property type="project" value="InterPro"/>
</dbReference>
<dbReference type="Proteomes" id="UP000198623">
    <property type="component" value="Unassembled WGS sequence"/>
</dbReference>
<dbReference type="PROSITE" id="PS51007">
    <property type="entry name" value="CYTC"/>
    <property type="match status" value="1"/>
</dbReference>
<dbReference type="GO" id="GO:0020037">
    <property type="term" value="F:heme binding"/>
    <property type="evidence" value="ECO:0007669"/>
    <property type="project" value="InterPro"/>
</dbReference>
<evidence type="ECO:0000256" key="2">
    <source>
        <dbReference type="ARBA" id="ARBA00022617"/>
    </source>
</evidence>
<dbReference type="InterPro" id="IPR036909">
    <property type="entry name" value="Cyt_c-like_dom_sf"/>
</dbReference>
<keyword evidence="7" id="KW-0732">Signal</keyword>
<evidence type="ECO:0000256" key="4">
    <source>
        <dbReference type="ARBA" id="ARBA00022982"/>
    </source>
</evidence>
<name>A0A1I2LLC5_9GAMM</name>
<dbReference type="InterPro" id="IPR002327">
    <property type="entry name" value="Cyt_c_1A/1B"/>
</dbReference>
<dbReference type="RefSeq" id="WP_090722971.1">
    <property type="nucleotide sequence ID" value="NZ_FOOU01000001.1"/>
</dbReference>
<keyword evidence="10" id="KW-1185">Reference proteome</keyword>
<dbReference type="PANTHER" id="PTHR11961">
    <property type="entry name" value="CYTOCHROME C"/>
    <property type="match status" value="1"/>
</dbReference>
<dbReference type="InterPro" id="IPR009056">
    <property type="entry name" value="Cyt_c-like_dom"/>
</dbReference>
<dbReference type="Pfam" id="PF00034">
    <property type="entry name" value="Cytochrom_C"/>
    <property type="match status" value="1"/>
</dbReference>
<evidence type="ECO:0000256" key="3">
    <source>
        <dbReference type="ARBA" id="ARBA00022723"/>
    </source>
</evidence>
<organism evidence="9 10">
    <name type="scientific">Neptunomonas qingdaonensis</name>
    <dbReference type="NCBI Taxonomy" id="1045558"/>
    <lineage>
        <taxon>Bacteria</taxon>
        <taxon>Pseudomonadati</taxon>
        <taxon>Pseudomonadota</taxon>
        <taxon>Gammaproteobacteria</taxon>
        <taxon>Oceanospirillales</taxon>
        <taxon>Oceanospirillaceae</taxon>
        <taxon>Neptunomonas</taxon>
    </lineage>
</organism>
<keyword evidence="4" id="KW-0249">Electron transport</keyword>
<dbReference type="Gene3D" id="1.10.760.10">
    <property type="entry name" value="Cytochrome c-like domain"/>
    <property type="match status" value="1"/>
</dbReference>
<dbReference type="GO" id="GO:0046872">
    <property type="term" value="F:metal ion binding"/>
    <property type="evidence" value="ECO:0007669"/>
    <property type="project" value="UniProtKB-KW"/>
</dbReference>
<feature type="domain" description="Cytochrome c" evidence="8">
    <location>
        <begin position="27"/>
        <end position="127"/>
    </location>
</feature>
<gene>
    <name evidence="9" type="ORF">SAMN05216175_10169</name>
</gene>
<dbReference type="AlphaFoldDB" id="A0A1I2LLC5"/>
<evidence type="ECO:0000313" key="9">
    <source>
        <dbReference type="EMBL" id="SFF79260.1"/>
    </source>
</evidence>
<evidence type="ECO:0000256" key="6">
    <source>
        <dbReference type="PROSITE-ProRule" id="PRU00433"/>
    </source>
</evidence>
<feature type="signal peptide" evidence="7">
    <location>
        <begin position="1"/>
        <end position="23"/>
    </location>
</feature>
<keyword evidence="2 6" id="KW-0349">Heme</keyword>
<dbReference type="SUPFAM" id="SSF46626">
    <property type="entry name" value="Cytochrome c"/>
    <property type="match status" value="1"/>
</dbReference>
<dbReference type="PRINTS" id="PR00604">
    <property type="entry name" value="CYTCHRMECIAB"/>
</dbReference>
<evidence type="ECO:0000256" key="1">
    <source>
        <dbReference type="ARBA" id="ARBA00022448"/>
    </source>
</evidence>
<keyword evidence="5 6" id="KW-0408">Iron</keyword>
<accession>A0A1I2LLC5</accession>
<feature type="chain" id="PRO_5011629821" evidence="7">
    <location>
        <begin position="24"/>
        <end position="127"/>
    </location>
</feature>
<dbReference type="STRING" id="1045558.SAMN05216175_10169"/>
<keyword evidence="3 6" id="KW-0479">Metal-binding</keyword>